<dbReference type="NCBIfam" id="TIGR00040">
    <property type="entry name" value="yfcE"/>
    <property type="match status" value="1"/>
</dbReference>
<keyword evidence="5" id="KW-1185">Reference proteome</keyword>
<feature type="domain" description="Calcineurin-like phosphoesterase" evidence="3">
    <location>
        <begin position="1"/>
        <end position="154"/>
    </location>
</feature>
<accession>B1I2B3</accession>
<protein>
    <recommendedName>
        <fullName evidence="2">Phosphoesterase</fullName>
        <ecNumber evidence="2">3.1.4.-</ecNumber>
    </recommendedName>
</protein>
<evidence type="ECO:0000313" key="5">
    <source>
        <dbReference type="Proteomes" id="UP000008544"/>
    </source>
</evidence>
<sequence>MRLGLVSDTHGELENLREAANRLRDEWRVDAVAHLGDDCEDAEVLREYSSWKVLQVPGVFCEHYRDPTVTNRVVEGFAGWHVLLSHTRKPHQNDLPGDPDPEAMGARREVDVVAYGHSHIPEIDIAANGVLWINPGHLKSQDKKGHAPSFAVLEFGPEVVVARLVDLQSGVVIETRQVARKD</sequence>
<dbReference type="GO" id="GO:0046872">
    <property type="term" value="F:metal ion binding"/>
    <property type="evidence" value="ECO:0007669"/>
    <property type="project" value="UniProtKB-KW"/>
</dbReference>
<dbReference type="AlphaFoldDB" id="B1I2B3"/>
<name>B1I2B3_DESAP</name>
<dbReference type="SUPFAM" id="SSF56300">
    <property type="entry name" value="Metallo-dependent phosphatases"/>
    <property type="match status" value="1"/>
</dbReference>
<reference evidence="4 5" key="2">
    <citation type="journal article" date="2008" name="Science">
        <title>Environmental genomics reveals a single-species ecosystem deep within Earth.</title>
        <authorList>
            <person name="Chivian D."/>
            <person name="Brodie E.L."/>
            <person name="Alm E.J."/>
            <person name="Culley D.E."/>
            <person name="Dehal P.S."/>
            <person name="Desantis T.Z."/>
            <person name="Gihring T.M."/>
            <person name="Lapidus A."/>
            <person name="Lin L.H."/>
            <person name="Lowry S.R."/>
            <person name="Moser D.P."/>
            <person name="Richardson P.M."/>
            <person name="Southam G."/>
            <person name="Wanger G."/>
            <person name="Pratt L.M."/>
            <person name="Andersen G.L."/>
            <person name="Hazen T.C."/>
            <person name="Brockman F.J."/>
            <person name="Arkin A.P."/>
            <person name="Onstott T.C."/>
        </authorList>
    </citation>
    <scope>NUCLEOTIDE SEQUENCE [LARGE SCALE GENOMIC DNA]</scope>
    <source>
        <strain evidence="4 5">MP104C</strain>
    </source>
</reference>
<dbReference type="EMBL" id="CP000860">
    <property type="protein sequence ID" value="ACA59066.1"/>
    <property type="molecule type" value="Genomic_DNA"/>
</dbReference>
<proteinExistence type="inferred from homology"/>
<dbReference type="STRING" id="477974.Daud_0524"/>
<evidence type="ECO:0000259" key="3">
    <source>
        <dbReference type="Pfam" id="PF12850"/>
    </source>
</evidence>
<dbReference type="InterPro" id="IPR000979">
    <property type="entry name" value="Phosphodiesterase_MJ0936/Vps29"/>
</dbReference>
<comment type="cofactor">
    <cofactor evidence="2">
        <name>a divalent metal cation</name>
        <dbReference type="ChEBI" id="CHEBI:60240"/>
    </cofactor>
</comment>
<keyword evidence="2" id="KW-0479">Metal-binding</keyword>
<dbReference type="InterPro" id="IPR024654">
    <property type="entry name" value="Calcineurin-like_PHP_lpxH"/>
</dbReference>
<dbReference type="Gene3D" id="3.60.21.10">
    <property type="match status" value="1"/>
</dbReference>
<comment type="similarity">
    <text evidence="1 2">Belongs to the metallophosphoesterase superfamily. YfcE family.</text>
</comment>
<dbReference type="eggNOG" id="COG0622">
    <property type="taxonomic scope" value="Bacteria"/>
</dbReference>
<evidence type="ECO:0000256" key="2">
    <source>
        <dbReference type="RuleBase" id="RU362039"/>
    </source>
</evidence>
<dbReference type="OrthoDB" id="9800565at2"/>
<evidence type="ECO:0000313" key="4">
    <source>
        <dbReference type="EMBL" id="ACA59066.1"/>
    </source>
</evidence>
<dbReference type="GO" id="GO:0016787">
    <property type="term" value="F:hydrolase activity"/>
    <property type="evidence" value="ECO:0007669"/>
    <property type="project" value="UniProtKB-UniRule"/>
</dbReference>
<evidence type="ECO:0000256" key="1">
    <source>
        <dbReference type="ARBA" id="ARBA00008950"/>
    </source>
</evidence>
<dbReference type="RefSeq" id="WP_012301655.1">
    <property type="nucleotide sequence ID" value="NC_010424.1"/>
</dbReference>
<organism evidence="4 5">
    <name type="scientific">Desulforudis audaxviator (strain MP104C)</name>
    <dbReference type="NCBI Taxonomy" id="477974"/>
    <lineage>
        <taxon>Bacteria</taxon>
        <taxon>Bacillati</taxon>
        <taxon>Bacillota</taxon>
        <taxon>Clostridia</taxon>
        <taxon>Thermoanaerobacterales</taxon>
        <taxon>Candidatus Desulforudaceae</taxon>
        <taxon>Candidatus Desulforudis</taxon>
    </lineage>
</organism>
<gene>
    <name evidence="4" type="ordered locus">Daud_0524</name>
</gene>
<dbReference type="HOGENOM" id="CLU_063749_3_2_9"/>
<dbReference type="EC" id="3.1.4.-" evidence="2"/>
<dbReference type="Proteomes" id="UP000008544">
    <property type="component" value="Chromosome"/>
</dbReference>
<dbReference type="InterPro" id="IPR029052">
    <property type="entry name" value="Metallo-depent_PP-like"/>
</dbReference>
<reference evidence="5" key="1">
    <citation type="submission" date="2007-10" db="EMBL/GenBank/DDBJ databases">
        <title>Complete sequence of chromosome of Desulforudis audaxviator MP104C.</title>
        <authorList>
            <person name="Copeland A."/>
            <person name="Lucas S."/>
            <person name="Lapidus A."/>
            <person name="Barry K."/>
            <person name="Glavina del Rio T."/>
            <person name="Dalin E."/>
            <person name="Tice H."/>
            <person name="Bruce D."/>
            <person name="Pitluck S."/>
            <person name="Lowry S.R."/>
            <person name="Larimer F."/>
            <person name="Land M.L."/>
            <person name="Hauser L."/>
            <person name="Kyrpides N."/>
            <person name="Ivanova N.N."/>
            <person name="Richardson P."/>
        </authorList>
    </citation>
    <scope>NUCLEOTIDE SEQUENCE [LARGE SCALE GENOMIC DNA]</scope>
    <source>
        <strain evidence="5">MP104C</strain>
    </source>
</reference>
<dbReference type="Pfam" id="PF12850">
    <property type="entry name" value="Metallophos_2"/>
    <property type="match status" value="1"/>
</dbReference>
<dbReference type="KEGG" id="dau:Daud_0524"/>